<reference evidence="2" key="1">
    <citation type="submission" date="2020-10" db="EMBL/GenBank/DDBJ databases">
        <authorList>
            <person name="Kusch S."/>
        </authorList>
    </citation>
    <scope>NUCLEOTIDE SEQUENCE</scope>
    <source>
        <strain evidence="2">SwB9</strain>
    </source>
</reference>
<accession>A0A8H2W3T8</accession>
<evidence type="ECO:0000313" key="2">
    <source>
        <dbReference type="EMBL" id="CAD6448929.1"/>
    </source>
</evidence>
<feature type="region of interest" description="Disordered" evidence="1">
    <location>
        <begin position="1"/>
        <end position="38"/>
    </location>
</feature>
<organism evidence="2 3">
    <name type="scientific">Sclerotinia trifoliorum</name>
    <dbReference type="NCBI Taxonomy" id="28548"/>
    <lineage>
        <taxon>Eukaryota</taxon>
        <taxon>Fungi</taxon>
        <taxon>Dikarya</taxon>
        <taxon>Ascomycota</taxon>
        <taxon>Pezizomycotina</taxon>
        <taxon>Leotiomycetes</taxon>
        <taxon>Helotiales</taxon>
        <taxon>Sclerotiniaceae</taxon>
        <taxon>Sclerotinia</taxon>
    </lineage>
</organism>
<name>A0A8H2W3T8_9HELO</name>
<keyword evidence="3" id="KW-1185">Reference proteome</keyword>
<sequence>MDHAPGSVANTTSRTPKSSQQETNDAWNPEDVYNSPKKSPLEARKALVCQLRSARLAIDEKPDSIAILTLCGAYMFNRQGPGWTVKGSLPPWTAYYDETARFVIVTDMPFNFMDDKRPPAASKATDLLIEFFRLYGIGSQNASNNRFSRSTCATILQCAEPAAAAPYTKTRLDCSHISRALGLYSKDLSFGVFLAARYLVSAATGEDPGVSRYYSNCTDQFWASRTKLSSRNDFATAVTENEAQTKRNQVGLNAKFEKAQMHVDSSQYALCESLCEQLLYDNLGATVDLRIGGDVFGFVSKCIYLKKKERLRNAKEARRAYQWLLSTVEMSAEEGQSVLEKLDEIWISIDDFA</sequence>
<dbReference type="AlphaFoldDB" id="A0A8H2W3T8"/>
<protein>
    <submittedName>
        <fullName evidence="2">7f94f34f-8a43-4fe0-96ee-15ed3a9f1f30</fullName>
    </submittedName>
</protein>
<evidence type="ECO:0000313" key="3">
    <source>
        <dbReference type="Proteomes" id="UP000624404"/>
    </source>
</evidence>
<dbReference type="EMBL" id="CAJHIA010000033">
    <property type="protein sequence ID" value="CAD6448929.1"/>
    <property type="molecule type" value="Genomic_DNA"/>
</dbReference>
<comment type="caution">
    <text evidence="2">The sequence shown here is derived from an EMBL/GenBank/DDBJ whole genome shotgun (WGS) entry which is preliminary data.</text>
</comment>
<dbReference type="OrthoDB" id="3517320at2759"/>
<feature type="compositionally biased region" description="Polar residues" evidence="1">
    <location>
        <begin position="8"/>
        <end position="26"/>
    </location>
</feature>
<dbReference type="Proteomes" id="UP000624404">
    <property type="component" value="Unassembled WGS sequence"/>
</dbReference>
<proteinExistence type="predicted"/>
<evidence type="ECO:0000256" key="1">
    <source>
        <dbReference type="SAM" id="MobiDB-lite"/>
    </source>
</evidence>
<gene>
    <name evidence="2" type="ORF">SCLTRI_LOCUS8722</name>
</gene>